<dbReference type="EMBL" id="ML119711">
    <property type="protein sequence ID" value="RPA78496.1"/>
    <property type="molecule type" value="Genomic_DNA"/>
</dbReference>
<dbReference type="AlphaFoldDB" id="A0A3N4HZF8"/>
<gene>
    <name evidence="2" type="ORF">BJ508DRAFT_349406</name>
</gene>
<dbReference type="Proteomes" id="UP000275078">
    <property type="component" value="Unassembled WGS sequence"/>
</dbReference>
<protein>
    <submittedName>
        <fullName evidence="2">Uncharacterized protein</fullName>
    </submittedName>
</protein>
<reference evidence="2 3" key="1">
    <citation type="journal article" date="2018" name="Nat. Ecol. Evol.">
        <title>Pezizomycetes genomes reveal the molecular basis of ectomycorrhizal truffle lifestyle.</title>
        <authorList>
            <person name="Murat C."/>
            <person name="Payen T."/>
            <person name="Noel B."/>
            <person name="Kuo A."/>
            <person name="Morin E."/>
            <person name="Chen J."/>
            <person name="Kohler A."/>
            <person name="Krizsan K."/>
            <person name="Balestrini R."/>
            <person name="Da Silva C."/>
            <person name="Montanini B."/>
            <person name="Hainaut M."/>
            <person name="Levati E."/>
            <person name="Barry K.W."/>
            <person name="Belfiori B."/>
            <person name="Cichocki N."/>
            <person name="Clum A."/>
            <person name="Dockter R.B."/>
            <person name="Fauchery L."/>
            <person name="Guy J."/>
            <person name="Iotti M."/>
            <person name="Le Tacon F."/>
            <person name="Lindquist E.A."/>
            <person name="Lipzen A."/>
            <person name="Malagnac F."/>
            <person name="Mello A."/>
            <person name="Molinier V."/>
            <person name="Miyauchi S."/>
            <person name="Poulain J."/>
            <person name="Riccioni C."/>
            <person name="Rubini A."/>
            <person name="Sitrit Y."/>
            <person name="Splivallo R."/>
            <person name="Traeger S."/>
            <person name="Wang M."/>
            <person name="Zifcakova L."/>
            <person name="Wipf D."/>
            <person name="Zambonelli A."/>
            <person name="Paolocci F."/>
            <person name="Nowrousian M."/>
            <person name="Ottonello S."/>
            <person name="Baldrian P."/>
            <person name="Spatafora J.W."/>
            <person name="Henrissat B."/>
            <person name="Nagy L.G."/>
            <person name="Aury J.M."/>
            <person name="Wincker P."/>
            <person name="Grigoriev I.V."/>
            <person name="Bonfante P."/>
            <person name="Martin F.M."/>
        </authorList>
    </citation>
    <scope>NUCLEOTIDE SEQUENCE [LARGE SCALE GENOMIC DNA]</scope>
    <source>
        <strain evidence="2 3">RN42</strain>
    </source>
</reference>
<evidence type="ECO:0000313" key="2">
    <source>
        <dbReference type="EMBL" id="RPA78496.1"/>
    </source>
</evidence>
<proteinExistence type="predicted"/>
<name>A0A3N4HZF8_ASCIM</name>
<evidence type="ECO:0000313" key="3">
    <source>
        <dbReference type="Proteomes" id="UP000275078"/>
    </source>
</evidence>
<sequence>MFATRLVRPSAAFWVSPSCDRSAKRLRNRRRSLVSFAVWLHFLYILEPARPRNALLARATQQNFPFSNNNNSSNLTVAISLLGNTHPRCPPLLAVHIRSLSTFARFLAVGVHIYSLSTLAHCRCPHLLARQLAVHTYYQLLWDHMVLGAMAMARASFMALYRSPSFAAGPRHLAHGLSLLGMIAHLAHGLSLLDMIALICMEANILSHRMAPKRKPPPDPKPIKRTRSTRNTQLVPVDQLPTAPNQQDYGVQFTAKASLDWNHIFHALASSENLRSFIAKSFKDAHIAIVCEYLGLSRNQWLSLKGMLVAQGSVPKG</sequence>
<accession>A0A3N4HZF8</accession>
<organism evidence="2 3">
    <name type="scientific">Ascobolus immersus RN42</name>
    <dbReference type="NCBI Taxonomy" id="1160509"/>
    <lineage>
        <taxon>Eukaryota</taxon>
        <taxon>Fungi</taxon>
        <taxon>Dikarya</taxon>
        <taxon>Ascomycota</taxon>
        <taxon>Pezizomycotina</taxon>
        <taxon>Pezizomycetes</taxon>
        <taxon>Pezizales</taxon>
        <taxon>Ascobolaceae</taxon>
        <taxon>Ascobolus</taxon>
    </lineage>
</organism>
<feature type="region of interest" description="Disordered" evidence="1">
    <location>
        <begin position="210"/>
        <end position="232"/>
    </location>
</feature>
<keyword evidence="3" id="KW-1185">Reference proteome</keyword>
<evidence type="ECO:0000256" key="1">
    <source>
        <dbReference type="SAM" id="MobiDB-lite"/>
    </source>
</evidence>